<accession>A0A7J3XZL2</accession>
<comment type="caution">
    <text evidence="2">The sequence shown here is derived from an EMBL/GenBank/DDBJ whole genome shotgun (WGS) entry which is preliminary data.</text>
</comment>
<dbReference type="Gene3D" id="3.10.690.10">
    <property type="entry name" value="Bifunctional nuclease domain"/>
    <property type="match status" value="1"/>
</dbReference>
<reference evidence="2" key="1">
    <citation type="journal article" date="2020" name="mSystems">
        <title>Genome- and Community-Level Interaction Insights into Carbon Utilization and Element Cycling Functions of Hydrothermarchaeota in Hydrothermal Sediment.</title>
        <authorList>
            <person name="Zhou Z."/>
            <person name="Liu Y."/>
            <person name="Xu W."/>
            <person name="Pan J."/>
            <person name="Luo Z.H."/>
            <person name="Li M."/>
        </authorList>
    </citation>
    <scope>NUCLEOTIDE SEQUENCE [LARGE SCALE GENOMIC DNA]</scope>
    <source>
        <strain evidence="2">SpSt-110</strain>
    </source>
</reference>
<protein>
    <recommendedName>
        <fullName evidence="1">BFN domain-containing protein</fullName>
    </recommendedName>
</protein>
<sequence length="127" mass="14782">MPIPRLACELEDGRVFYLERVPYDIVLFIKKQNGEAIDDDRERFSDLLASMPEVLEALGRHVKRVLIEEFDEARGVYSAYVEFNDGNVTLRRKMVPSHAIFLALLVGKPIYVRRELVDAQESFYHDH</sequence>
<name>A0A7J3XZL2_9CREN</name>
<organism evidence="2">
    <name type="scientific">Thermogladius calderae</name>
    <dbReference type="NCBI Taxonomy" id="1200300"/>
    <lineage>
        <taxon>Archaea</taxon>
        <taxon>Thermoproteota</taxon>
        <taxon>Thermoprotei</taxon>
        <taxon>Desulfurococcales</taxon>
        <taxon>Desulfurococcaceae</taxon>
        <taxon>Thermogladius</taxon>
    </lineage>
</organism>
<dbReference type="SUPFAM" id="SSF103256">
    <property type="entry name" value="Hypothetical protein TM0160"/>
    <property type="match status" value="1"/>
</dbReference>
<dbReference type="GO" id="GO:0004518">
    <property type="term" value="F:nuclease activity"/>
    <property type="evidence" value="ECO:0007669"/>
    <property type="project" value="InterPro"/>
</dbReference>
<dbReference type="AlphaFoldDB" id="A0A7J3XZL2"/>
<dbReference type="EMBL" id="DRYK01000055">
    <property type="protein sequence ID" value="HHP67993.1"/>
    <property type="molecule type" value="Genomic_DNA"/>
</dbReference>
<gene>
    <name evidence="2" type="ORF">ENM60_04305</name>
</gene>
<evidence type="ECO:0000259" key="1">
    <source>
        <dbReference type="PROSITE" id="PS51658"/>
    </source>
</evidence>
<evidence type="ECO:0000313" key="2">
    <source>
        <dbReference type="EMBL" id="HHP67993.1"/>
    </source>
</evidence>
<dbReference type="InterPro" id="IPR036104">
    <property type="entry name" value="BFN_sf"/>
</dbReference>
<dbReference type="Pfam" id="PF02577">
    <property type="entry name" value="BFN_dom"/>
    <property type="match status" value="1"/>
</dbReference>
<feature type="domain" description="BFN" evidence="1">
    <location>
        <begin position="1"/>
        <end position="124"/>
    </location>
</feature>
<dbReference type="PROSITE" id="PS51658">
    <property type="entry name" value="BFN"/>
    <property type="match status" value="1"/>
</dbReference>
<dbReference type="InterPro" id="IPR003729">
    <property type="entry name" value="Bi_nuclease_dom"/>
</dbReference>
<proteinExistence type="predicted"/>